<feature type="signal peptide" evidence="1">
    <location>
        <begin position="1"/>
        <end position="24"/>
    </location>
</feature>
<accession>B2ICF6</accession>
<dbReference type="AlphaFoldDB" id="B2ICF6"/>
<evidence type="ECO:0000256" key="1">
    <source>
        <dbReference type="SAM" id="SignalP"/>
    </source>
</evidence>
<gene>
    <name evidence="2" type="ordered locus">Bind_0189</name>
</gene>
<dbReference type="KEGG" id="bid:Bind_0189"/>
<dbReference type="Proteomes" id="UP000001695">
    <property type="component" value="Chromosome"/>
</dbReference>
<dbReference type="EMBL" id="CP001016">
    <property type="protein sequence ID" value="ACB93845.1"/>
    <property type="molecule type" value="Genomic_DNA"/>
</dbReference>
<protein>
    <submittedName>
        <fullName evidence="2">Uncharacterized protein</fullName>
    </submittedName>
</protein>
<keyword evidence="3" id="KW-1185">Reference proteome</keyword>
<evidence type="ECO:0000313" key="2">
    <source>
        <dbReference type="EMBL" id="ACB93845.1"/>
    </source>
</evidence>
<sequence>MTKTLKTIALSATLILTLSEAVLAAQTISNGSQNQAPYNYNNRYGSFGDQINR</sequence>
<reference evidence="2 3" key="2">
    <citation type="journal article" date="2010" name="J. Bacteriol.">
        <title>Complete genome sequence of Beijerinckia indica subsp. indica.</title>
        <authorList>
            <person name="Tamas I."/>
            <person name="Dedysh S.N."/>
            <person name="Liesack W."/>
            <person name="Stott M.B."/>
            <person name="Alam M."/>
            <person name="Murrell J.C."/>
            <person name="Dunfield P.F."/>
        </authorList>
    </citation>
    <scope>NUCLEOTIDE SEQUENCE [LARGE SCALE GENOMIC DNA]</scope>
    <source>
        <strain evidence="3">ATCC 9039 / DSM 1715 / NCIMB 8712</strain>
    </source>
</reference>
<keyword evidence="1" id="KW-0732">Signal</keyword>
<organism evidence="2 3">
    <name type="scientific">Beijerinckia indica subsp. indica (strain ATCC 9039 / DSM 1715 / NCIMB 8712)</name>
    <dbReference type="NCBI Taxonomy" id="395963"/>
    <lineage>
        <taxon>Bacteria</taxon>
        <taxon>Pseudomonadati</taxon>
        <taxon>Pseudomonadota</taxon>
        <taxon>Alphaproteobacteria</taxon>
        <taxon>Hyphomicrobiales</taxon>
        <taxon>Beijerinckiaceae</taxon>
        <taxon>Beijerinckia</taxon>
    </lineage>
</organism>
<name>B2ICF6_BEII9</name>
<dbReference type="STRING" id="395963.Bind_0189"/>
<reference evidence="3" key="1">
    <citation type="submission" date="2008-03" db="EMBL/GenBank/DDBJ databases">
        <title>Complete sequence of chromosome of Beijerinckia indica subsp. indica ATCC 9039.</title>
        <authorList>
            <consortium name="US DOE Joint Genome Institute"/>
            <person name="Copeland A."/>
            <person name="Lucas S."/>
            <person name="Lapidus A."/>
            <person name="Glavina del Rio T."/>
            <person name="Dalin E."/>
            <person name="Tice H."/>
            <person name="Bruce D."/>
            <person name="Goodwin L."/>
            <person name="Pitluck S."/>
            <person name="LaButti K."/>
            <person name="Schmutz J."/>
            <person name="Larimer F."/>
            <person name="Land M."/>
            <person name="Hauser L."/>
            <person name="Kyrpides N."/>
            <person name="Mikhailova N."/>
            <person name="Dunfield P.F."/>
            <person name="Dedysh S.N."/>
            <person name="Liesack W."/>
            <person name="Saw J.H."/>
            <person name="Alam M."/>
            <person name="Chen Y."/>
            <person name="Murrell J.C."/>
            <person name="Richardson P."/>
        </authorList>
    </citation>
    <scope>NUCLEOTIDE SEQUENCE [LARGE SCALE GENOMIC DNA]</scope>
    <source>
        <strain evidence="3">ATCC 9039 / DSM 1715 / NCIMB 8712</strain>
    </source>
</reference>
<dbReference type="HOGENOM" id="CLU_3058935_0_0_5"/>
<evidence type="ECO:0000313" key="3">
    <source>
        <dbReference type="Proteomes" id="UP000001695"/>
    </source>
</evidence>
<feature type="chain" id="PRO_5002778677" evidence="1">
    <location>
        <begin position="25"/>
        <end position="53"/>
    </location>
</feature>
<proteinExistence type="predicted"/>
<dbReference type="RefSeq" id="WP_012383203.1">
    <property type="nucleotide sequence ID" value="NC_010581.1"/>
</dbReference>